<accession>A0A8H5GNS2</accession>
<keyword evidence="2" id="KW-1133">Transmembrane helix</keyword>
<feature type="transmembrane region" description="Helical" evidence="2">
    <location>
        <begin position="115"/>
        <end position="137"/>
    </location>
</feature>
<sequence length="208" mass="23123">MASNTTFADQPPPPPDITQTFGMFAIGTIMSSLFFGLTLLQAGIFFGKVQKGSWKVSFIVILLTVLDTVTWVLEVVVVWFYLVQNYANPAALAIVTISLQLEPVFTYFSNPNQLFWVPFHFMLAKFCVNSVIASLNIRDHMRGKDNIVSSNVFMSMGTFISRSRDNQRDQDTTNQSTGTNDMPGKSELTLTAVEGGVQIERVKFVSSV</sequence>
<reference evidence="3 4" key="1">
    <citation type="journal article" date="2020" name="ISME J.">
        <title>Uncovering the hidden diversity of litter-decomposition mechanisms in mushroom-forming fungi.</title>
        <authorList>
            <person name="Floudas D."/>
            <person name="Bentzer J."/>
            <person name="Ahren D."/>
            <person name="Johansson T."/>
            <person name="Persson P."/>
            <person name="Tunlid A."/>
        </authorList>
    </citation>
    <scope>NUCLEOTIDE SEQUENCE [LARGE SCALE GENOMIC DNA]</scope>
    <source>
        <strain evidence="3 4">CBS 406.79</strain>
    </source>
</reference>
<comment type="caution">
    <text evidence="3">The sequence shown here is derived from an EMBL/GenBank/DDBJ whole genome shotgun (WGS) entry which is preliminary data.</text>
</comment>
<organism evidence="3 4">
    <name type="scientific">Collybiopsis confluens</name>
    <dbReference type="NCBI Taxonomy" id="2823264"/>
    <lineage>
        <taxon>Eukaryota</taxon>
        <taxon>Fungi</taxon>
        <taxon>Dikarya</taxon>
        <taxon>Basidiomycota</taxon>
        <taxon>Agaricomycotina</taxon>
        <taxon>Agaricomycetes</taxon>
        <taxon>Agaricomycetidae</taxon>
        <taxon>Agaricales</taxon>
        <taxon>Marasmiineae</taxon>
        <taxon>Omphalotaceae</taxon>
        <taxon>Collybiopsis</taxon>
    </lineage>
</organism>
<keyword evidence="2" id="KW-0812">Transmembrane</keyword>
<gene>
    <name evidence="3" type="ORF">D9757_011569</name>
</gene>
<feature type="transmembrane region" description="Helical" evidence="2">
    <location>
        <begin position="58"/>
        <end position="82"/>
    </location>
</feature>
<dbReference type="Proteomes" id="UP000518752">
    <property type="component" value="Unassembled WGS sequence"/>
</dbReference>
<evidence type="ECO:0000313" key="3">
    <source>
        <dbReference type="EMBL" id="KAF5368110.1"/>
    </source>
</evidence>
<protein>
    <submittedName>
        <fullName evidence="3">Uncharacterized protein</fullName>
    </submittedName>
</protein>
<keyword evidence="2" id="KW-0472">Membrane</keyword>
<feature type="transmembrane region" description="Helical" evidence="2">
    <location>
        <begin position="20"/>
        <end position="46"/>
    </location>
</feature>
<evidence type="ECO:0000313" key="4">
    <source>
        <dbReference type="Proteomes" id="UP000518752"/>
    </source>
</evidence>
<dbReference type="EMBL" id="JAACJN010000137">
    <property type="protein sequence ID" value="KAF5368110.1"/>
    <property type="molecule type" value="Genomic_DNA"/>
</dbReference>
<proteinExistence type="predicted"/>
<feature type="region of interest" description="Disordered" evidence="1">
    <location>
        <begin position="163"/>
        <end position="186"/>
    </location>
</feature>
<evidence type="ECO:0000256" key="1">
    <source>
        <dbReference type="SAM" id="MobiDB-lite"/>
    </source>
</evidence>
<dbReference type="AlphaFoldDB" id="A0A8H5GNS2"/>
<name>A0A8H5GNS2_9AGAR</name>
<keyword evidence="4" id="KW-1185">Reference proteome</keyword>
<evidence type="ECO:0000256" key="2">
    <source>
        <dbReference type="SAM" id="Phobius"/>
    </source>
</evidence>